<dbReference type="RefSeq" id="WP_341683414.1">
    <property type="nucleotide sequence ID" value="NZ_JBBYHT010000005.1"/>
</dbReference>
<dbReference type="EMBL" id="JBBYHT010000005">
    <property type="protein sequence ID" value="MEL1248559.1"/>
    <property type="molecule type" value="Genomic_DNA"/>
</dbReference>
<evidence type="ECO:0000313" key="2">
    <source>
        <dbReference type="EMBL" id="MEL1248559.1"/>
    </source>
</evidence>
<sequence length="40" mass="4287">MTTTEIVLFSTCIGASAAILSQFVANTLKDKSENRKVKIG</sequence>
<gene>
    <name evidence="2" type="ORF">AAEO58_10935</name>
</gene>
<feature type="transmembrane region" description="Helical" evidence="1">
    <location>
        <begin position="6"/>
        <end position="28"/>
    </location>
</feature>
<evidence type="ECO:0000313" key="3">
    <source>
        <dbReference type="Proteomes" id="UP001393056"/>
    </source>
</evidence>
<reference evidence="2 3" key="1">
    <citation type="submission" date="2024-04" db="EMBL/GenBank/DDBJ databases">
        <title>Flavobacterium sp. DGU41 16S ribosomal RNA gene Genome sequencing and assembly.</title>
        <authorList>
            <person name="Park S."/>
        </authorList>
    </citation>
    <scope>NUCLEOTIDE SEQUENCE [LARGE SCALE GENOMIC DNA]</scope>
    <source>
        <strain evidence="2 3">DGU41</strain>
    </source>
</reference>
<keyword evidence="1" id="KW-1133">Transmembrane helix</keyword>
<keyword evidence="1" id="KW-0812">Transmembrane</keyword>
<organism evidence="2 3">
    <name type="scientific">Flavobacterium helocola</name>
    <dbReference type="NCBI Taxonomy" id="3139139"/>
    <lineage>
        <taxon>Bacteria</taxon>
        <taxon>Pseudomonadati</taxon>
        <taxon>Bacteroidota</taxon>
        <taxon>Flavobacteriia</taxon>
        <taxon>Flavobacteriales</taxon>
        <taxon>Flavobacteriaceae</taxon>
        <taxon>Flavobacterium</taxon>
    </lineage>
</organism>
<accession>A0ABU9I926</accession>
<keyword evidence="3" id="KW-1185">Reference proteome</keyword>
<evidence type="ECO:0000256" key="1">
    <source>
        <dbReference type="SAM" id="Phobius"/>
    </source>
</evidence>
<keyword evidence="1" id="KW-0472">Membrane</keyword>
<dbReference type="Proteomes" id="UP001393056">
    <property type="component" value="Unassembled WGS sequence"/>
</dbReference>
<comment type="caution">
    <text evidence="2">The sequence shown here is derived from an EMBL/GenBank/DDBJ whole genome shotgun (WGS) entry which is preliminary data.</text>
</comment>
<name>A0ABU9I926_9FLAO</name>
<proteinExistence type="predicted"/>
<protein>
    <submittedName>
        <fullName evidence="2">Uncharacterized protein</fullName>
    </submittedName>
</protein>